<evidence type="ECO:0000313" key="2">
    <source>
        <dbReference type="EMBL" id="ERH23303.1"/>
    </source>
</evidence>
<organism evidence="2 3">
    <name type="scientific">Actinomyces johnsonii F0542</name>
    <dbReference type="NCBI Taxonomy" id="1321818"/>
    <lineage>
        <taxon>Bacteria</taxon>
        <taxon>Bacillati</taxon>
        <taxon>Actinomycetota</taxon>
        <taxon>Actinomycetes</taxon>
        <taxon>Actinomycetales</taxon>
        <taxon>Actinomycetaceae</taxon>
        <taxon>Actinomyces</taxon>
    </lineage>
</organism>
<gene>
    <name evidence="2" type="ORF">HMPREF1979_01861</name>
</gene>
<evidence type="ECO:0000313" key="3">
    <source>
        <dbReference type="Proteomes" id="UP000016536"/>
    </source>
</evidence>
<feature type="compositionally biased region" description="Low complexity" evidence="1">
    <location>
        <begin position="49"/>
        <end position="97"/>
    </location>
</feature>
<name>U1RUI9_9ACTO</name>
<protein>
    <submittedName>
        <fullName evidence="2">Uncharacterized protein</fullName>
    </submittedName>
</protein>
<accession>U1RUI9</accession>
<feature type="region of interest" description="Disordered" evidence="1">
    <location>
        <begin position="21"/>
        <end position="97"/>
    </location>
</feature>
<dbReference type="HOGENOM" id="CLU_2351388_0_0_11"/>
<dbReference type="Proteomes" id="UP000016536">
    <property type="component" value="Unassembled WGS sequence"/>
</dbReference>
<evidence type="ECO:0000256" key="1">
    <source>
        <dbReference type="SAM" id="MobiDB-lite"/>
    </source>
</evidence>
<sequence length="97" mass="9228">MSSSSFRARLESLPLYYSAPAGGYAPMPSPDDAPGIGDRGQDTGPTVKVGPDGYGVVVTTGGAGALSGPAGSRSTSGVRSAPSASAAAGVPSASAEA</sequence>
<proteinExistence type="predicted"/>
<dbReference type="AlphaFoldDB" id="U1RUI9"/>
<keyword evidence="3" id="KW-1185">Reference proteome</keyword>
<comment type="caution">
    <text evidence="2">The sequence shown here is derived from an EMBL/GenBank/DDBJ whole genome shotgun (WGS) entry which is preliminary data.</text>
</comment>
<dbReference type="EMBL" id="AWSE01000101">
    <property type="protein sequence ID" value="ERH23303.1"/>
    <property type="molecule type" value="Genomic_DNA"/>
</dbReference>
<reference evidence="2 3" key="1">
    <citation type="submission" date="2013-08" db="EMBL/GenBank/DDBJ databases">
        <authorList>
            <person name="Weinstock G."/>
            <person name="Sodergren E."/>
            <person name="Wylie T."/>
            <person name="Fulton L."/>
            <person name="Fulton R."/>
            <person name="Fronick C."/>
            <person name="O'Laughlin M."/>
            <person name="Godfrey J."/>
            <person name="Miner T."/>
            <person name="Herter B."/>
            <person name="Appelbaum E."/>
            <person name="Cordes M."/>
            <person name="Lek S."/>
            <person name="Wollam A."/>
            <person name="Pepin K.H."/>
            <person name="Palsikar V.B."/>
            <person name="Mitreva M."/>
            <person name="Wilson R.K."/>
        </authorList>
    </citation>
    <scope>NUCLEOTIDE SEQUENCE [LARGE SCALE GENOMIC DNA]</scope>
    <source>
        <strain evidence="2 3">F0542</strain>
    </source>
</reference>
<feature type="non-terminal residue" evidence="2">
    <location>
        <position position="97"/>
    </location>
</feature>